<gene>
    <name evidence="7" type="ordered locus">Emin_0788</name>
</gene>
<dbReference type="AlphaFoldDB" id="B2KCU7"/>
<keyword evidence="3 6" id="KW-0812">Transmembrane</keyword>
<dbReference type="SUPFAM" id="SSF54523">
    <property type="entry name" value="Pili subunits"/>
    <property type="match status" value="1"/>
</dbReference>
<evidence type="ECO:0000313" key="8">
    <source>
        <dbReference type="Proteomes" id="UP000001029"/>
    </source>
</evidence>
<dbReference type="PRINTS" id="PR00813">
    <property type="entry name" value="BCTERIALGSPG"/>
</dbReference>
<dbReference type="KEGG" id="emi:Emin_0788"/>
<keyword evidence="5 6" id="KW-0472">Membrane</keyword>
<sequence length="79" mass="8459">MNKAFTLIELLVVVLIIGILAAIALPQYNKTVEKSRASEAFLIVKAISGAVDRYLLATGVPTNDFDSLDIEIPGTKARG</sequence>
<dbReference type="GO" id="GO:0015628">
    <property type="term" value="P:protein secretion by the type II secretion system"/>
    <property type="evidence" value="ECO:0007669"/>
    <property type="project" value="InterPro"/>
</dbReference>
<evidence type="ECO:0000313" key="7">
    <source>
        <dbReference type="EMBL" id="ACC98343.1"/>
    </source>
</evidence>
<keyword evidence="2" id="KW-0488">Methylation</keyword>
<dbReference type="EMBL" id="CP001055">
    <property type="protein sequence ID" value="ACC98343.1"/>
    <property type="molecule type" value="Genomic_DNA"/>
</dbReference>
<dbReference type="PANTHER" id="PTHR30093:SF44">
    <property type="entry name" value="TYPE II SECRETION SYSTEM CORE PROTEIN G"/>
    <property type="match status" value="1"/>
</dbReference>
<dbReference type="HOGENOM" id="CLU_2600498_0_0_0"/>
<evidence type="ECO:0000256" key="4">
    <source>
        <dbReference type="ARBA" id="ARBA00022989"/>
    </source>
</evidence>
<dbReference type="InterPro" id="IPR000983">
    <property type="entry name" value="Bac_GSPG_pilin"/>
</dbReference>
<organism evidence="7 8">
    <name type="scientific">Elusimicrobium minutum (strain Pei191)</name>
    <dbReference type="NCBI Taxonomy" id="445932"/>
    <lineage>
        <taxon>Bacteria</taxon>
        <taxon>Pseudomonadati</taxon>
        <taxon>Elusimicrobiota</taxon>
        <taxon>Elusimicrobia</taxon>
        <taxon>Elusimicrobiales</taxon>
        <taxon>Elusimicrobiaceae</taxon>
        <taxon>Elusimicrobium</taxon>
    </lineage>
</organism>
<keyword evidence="8" id="KW-1185">Reference proteome</keyword>
<dbReference type="Gene3D" id="3.30.700.10">
    <property type="entry name" value="Glycoprotein, Type 4 Pilin"/>
    <property type="match status" value="1"/>
</dbReference>
<dbReference type="Pfam" id="PF07963">
    <property type="entry name" value="N_methyl"/>
    <property type="match status" value="1"/>
</dbReference>
<evidence type="ECO:0000256" key="6">
    <source>
        <dbReference type="SAM" id="Phobius"/>
    </source>
</evidence>
<accession>B2KCU7</accession>
<dbReference type="InterPro" id="IPR012902">
    <property type="entry name" value="N_methyl_site"/>
</dbReference>
<comment type="subcellular location">
    <subcellularLocation>
        <location evidence="1">Membrane</location>
        <topology evidence="1">Single-pass membrane protein</topology>
    </subcellularLocation>
</comment>
<dbReference type="PANTHER" id="PTHR30093">
    <property type="entry name" value="GENERAL SECRETION PATHWAY PROTEIN G"/>
    <property type="match status" value="1"/>
</dbReference>
<proteinExistence type="predicted"/>
<reference evidence="7 8" key="1">
    <citation type="journal article" date="2009" name="Appl. Environ. Microbiol.">
        <title>Genomic analysis of 'Elusimicrobium minutum,' the first cultivated representative of the phylum 'Elusimicrobia' (formerly termite group 1).</title>
        <authorList>
            <person name="Herlemann D.P.R."/>
            <person name="Geissinger O."/>
            <person name="Ikeda-Ohtsubo W."/>
            <person name="Kunin V."/>
            <person name="Sun H."/>
            <person name="Lapidus A."/>
            <person name="Hugenholtz P."/>
            <person name="Brune A."/>
        </authorList>
    </citation>
    <scope>NUCLEOTIDE SEQUENCE [LARGE SCALE GENOMIC DNA]</scope>
    <source>
        <strain evidence="7 8">Pei191</strain>
    </source>
</reference>
<dbReference type="Proteomes" id="UP000001029">
    <property type="component" value="Chromosome"/>
</dbReference>
<evidence type="ECO:0000256" key="2">
    <source>
        <dbReference type="ARBA" id="ARBA00022481"/>
    </source>
</evidence>
<feature type="transmembrane region" description="Helical" evidence="6">
    <location>
        <begin position="6"/>
        <end position="26"/>
    </location>
</feature>
<dbReference type="RefSeq" id="WP_012414958.1">
    <property type="nucleotide sequence ID" value="NC_010644.1"/>
</dbReference>
<evidence type="ECO:0000256" key="3">
    <source>
        <dbReference type="ARBA" id="ARBA00022692"/>
    </source>
</evidence>
<protein>
    <submittedName>
        <fullName evidence="7">PilE-like protein</fullName>
    </submittedName>
</protein>
<evidence type="ECO:0000256" key="1">
    <source>
        <dbReference type="ARBA" id="ARBA00004167"/>
    </source>
</evidence>
<dbReference type="NCBIfam" id="TIGR02532">
    <property type="entry name" value="IV_pilin_GFxxxE"/>
    <property type="match status" value="1"/>
</dbReference>
<name>B2KCU7_ELUMP</name>
<dbReference type="GO" id="GO:0016020">
    <property type="term" value="C:membrane"/>
    <property type="evidence" value="ECO:0007669"/>
    <property type="project" value="UniProtKB-SubCell"/>
</dbReference>
<dbReference type="InterPro" id="IPR045584">
    <property type="entry name" value="Pilin-like"/>
</dbReference>
<evidence type="ECO:0000256" key="5">
    <source>
        <dbReference type="ARBA" id="ARBA00023136"/>
    </source>
</evidence>
<dbReference type="STRING" id="445932.Emin_0788"/>
<dbReference type="GO" id="GO:0015627">
    <property type="term" value="C:type II protein secretion system complex"/>
    <property type="evidence" value="ECO:0007669"/>
    <property type="project" value="InterPro"/>
</dbReference>
<keyword evidence="4 6" id="KW-1133">Transmembrane helix</keyword>